<keyword evidence="3 8" id="KW-0699">rRNA-binding</keyword>
<evidence type="ECO:0000313" key="10">
    <source>
        <dbReference type="EMBL" id="PSL50239.1"/>
    </source>
</evidence>
<dbReference type="SUPFAM" id="SSF46992">
    <property type="entry name" value="Ribosomal protein S20"/>
    <property type="match status" value="1"/>
</dbReference>
<dbReference type="Pfam" id="PF01649">
    <property type="entry name" value="Ribosomal_S20p"/>
    <property type="match status" value="1"/>
</dbReference>
<dbReference type="PANTHER" id="PTHR33398">
    <property type="entry name" value="30S RIBOSOMAL PROTEIN S20"/>
    <property type="match status" value="1"/>
</dbReference>
<dbReference type="InterPro" id="IPR036510">
    <property type="entry name" value="Ribosomal_bS20_sf"/>
</dbReference>
<evidence type="ECO:0000313" key="11">
    <source>
        <dbReference type="Proteomes" id="UP000240971"/>
    </source>
</evidence>
<sequence>MANHKATKKDVRQNRKRNERNRYYGKTTRNAIRDLKAVTEKATAEKDFSEVSSMLDKLAKRNVIHKNKAANLKSKLAKKVATLAA</sequence>
<evidence type="ECO:0000256" key="1">
    <source>
        <dbReference type="ARBA" id="ARBA00003134"/>
    </source>
</evidence>
<feature type="region of interest" description="Disordered" evidence="9">
    <location>
        <begin position="1"/>
        <end position="26"/>
    </location>
</feature>
<evidence type="ECO:0000256" key="7">
    <source>
        <dbReference type="ARBA" id="ARBA00035136"/>
    </source>
</evidence>
<comment type="function">
    <text evidence="1 8">Binds directly to 16S ribosomal RNA.</text>
</comment>
<dbReference type="RefSeq" id="WP_106527401.1">
    <property type="nucleotide sequence ID" value="NZ_PYAW01000001.1"/>
</dbReference>
<dbReference type="EMBL" id="PYAW01000001">
    <property type="protein sequence ID" value="PSL50239.1"/>
    <property type="molecule type" value="Genomic_DNA"/>
</dbReference>
<dbReference type="PANTHER" id="PTHR33398:SF1">
    <property type="entry name" value="SMALL RIBOSOMAL SUBUNIT PROTEIN BS20C"/>
    <property type="match status" value="1"/>
</dbReference>
<dbReference type="GO" id="GO:0005829">
    <property type="term" value="C:cytosol"/>
    <property type="evidence" value="ECO:0007669"/>
    <property type="project" value="TreeGrafter"/>
</dbReference>
<keyword evidence="11" id="KW-1185">Reference proteome</keyword>
<dbReference type="AlphaFoldDB" id="A0A2P8HVI5"/>
<protein>
    <recommendedName>
        <fullName evidence="7 8">Small ribosomal subunit protein bS20</fullName>
    </recommendedName>
</protein>
<dbReference type="InterPro" id="IPR002583">
    <property type="entry name" value="Ribosomal_bS20"/>
</dbReference>
<dbReference type="NCBIfam" id="TIGR00029">
    <property type="entry name" value="S20"/>
    <property type="match status" value="1"/>
</dbReference>
<keyword evidence="5 8" id="KW-0689">Ribosomal protein</keyword>
<evidence type="ECO:0000256" key="2">
    <source>
        <dbReference type="ARBA" id="ARBA00007634"/>
    </source>
</evidence>
<dbReference type="GO" id="GO:0003735">
    <property type="term" value="F:structural constituent of ribosome"/>
    <property type="evidence" value="ECO:0007669"/>
    <property type="project" value="InterPro"/>
</dbReference>
<proteinExistence type="inferred from homology"/>
<dbReference type="GO" id="GO:0070181">
    <property type="term" value="F:small ribosomal subunit rRNA binding"/>
    <property type="evidence" value="ECO:0007669"/>
    <property type="project" value="TreeGrafter"/>
</dbReference>
<dbReference type="HAMAP" id="MF_00500">
    <property type="entry name" value="Ribosomal_bS20"/>
    <property type="match status" value="1"/>
</dbReference>
<name>A0A2P8HVI5_CHINA</name>
<comment type="similarity">
    <text evidence="2 8">Belongs to the bacterial ribosomal protein bS20 family.</text>
</comment>
<evidence type="ECO:0000256" key="9">
    <source>
        <dbReference type="SAM" id="MobiDB-lite"/>
    </source>
</evidence>
<evidence type="ECO:0000256" key="8">
    <source>
        <dbReference type="HAMAP-Rule" id="MF_00500"/>
    </source>
</evidence>
<organism evidence="10 11">
    <name type="scientific">Chitinophaga niastensis</name>
    <dbReference type="NCBI Taxonomy" id="536980"/>
    <lineage>
        <taxon>Bacteria</taxon>
        <taxon>Pseudomonadati</taxon>
        <taxon>Bacteroidota</taxon>
        <taxon>Chitinophagia</taxon>
        <taxon>Chitinophagales</taxon>
        <taxon>Chitinophagaceae</taxon>
        <taxon>Chitinophaga</taxon>
    </lineage>
</organism>
<reference evidence="10 11" key="1">
    <citation type="submission" date="2018-03" db="EMBL/GenBank/DDBJ databases">
        <title>Genomic Encyclopedia of Archaeal and Bacterial Type Strains, Phase II (KMG-II): from individual species to whole genera.</title>
        <authorList>
            <person name="Goeker M."/>
        </authorList>
    </citation>
    <scope>NUCLEOTIDE SEQUENCE [LARGE SCALE GENOMIC DNA]</scope>
    <source>
        <strain evidence="10 11">DSM 24859</strain>
    </source>
</reference>
<dbReference type="Proteomes" id="UP000240971">
    <property type="component" value="Unassembled WGS sequence"/>
</dbReference>
<evidence type="ECO:0000256" key="3">
    <source>
        <dbReference type="ARBA" id="ARBA00022730"/>
    </source>
</evidence>
<evidence type="ECO:0000256" key="6">
    <source>
        <dbReference type="ARBA" id="ARBA00023274"/>
    </source>
</evidence>
<keyword evidence="6 8" id="KW-0687">Ribonucleoprotein</keyword>
<accession>A0A2P8HVI5</accession>
<gene>
    <name evidence="8" type="primary">rpsT</name>
    <name evidence="10" type="ORF">CLV51_1011583</name>
</gene>
<evidence type="ECO:0000256" key="5">
    <source>
        <dbReference type="ARBA" id="ARBA00022980"/>
    </source>
</evidence>
<keyword evidence="4 8" id="KW-0694">RNA-binding</keyword>
<dbReference type="Gene3D" id="1.20.58.110">
    <property type="entry name" value="Ribosomal protein S20"/>
    <property type="match status" value="1"/>
</dbReference>
<dbReference type="GO" id="GO:0015935">
    <property type="term" value="C:small ribosomal subunit"/>
    <property type="evidence" value="ECO:0007669"/>
    <property type="project" value="TreeGrafter"/>
</dbReference>
<evidence type="ECO:0000256" key="4">
    <source>
        <dbReference type="ARBA" id="ARBA00022884"/>
    </source>
</evidence>
<comment type="caution">
    <text evidence="10">The sequence shown here is derived from an EMBL/GenBank/DDBJ whole genome shotgun (WGS) entry which is preliminary data.</text>
</comment>
<dbReference type="OrthoDB" id="9808392at2"/>
<dbReference type="GO" id="GO:0006412">
    <property type="term" value="P:translation"/>
    <property type="evidence" value="ECO:0007669"/>
    <property type="project" value="UniProtKB-UniRule"/>
</dbReference>